<dbReference type="EMBL" id="CP104013">
    <property type="protein sequence ID" value="UYP47685.1"/>
    <property type="molecule type" value="Genomic_DNA"/>
</dbReference>
<dbReference type="PANTHER" id="PTHR43394:SF1">
    <property type="entry name" value="ATP-BINDING CASSETTE SUB-FAMILY B MEMBER 10, MITOCHONDRIAL"/>
    <property type="match status" value="1"/>
</dbReference>
<dbReference type="SUPFAM" id="SSF90123">
    <property type="entry name" value="ABC transporter transmembrane region"/>
    <property type="match status" value="1"/>
</dbReference>
<evidence type="ECO:0000313" key="11">
    <source>
        <dbReference type="Proteomes" id="UP001208689"/>
    </source>
</evidence>
<name>A0ABY6HW00_9ARCH</name>
<dbReference type="SUPFAM" id="SSF52540">
    <property type="entry name" value="P-loop containing nucleoside triphosphate hydrolases"/>
    <property type="match status" value="1"/>
</dbReference>
<dbReference type="PROSITE" id="PS00211">
    <property type="entry name" value="ABC_TRANSPORTER_1"/>
    <property type="match status" value="1"/>
</dbReference>
<dbReference type="Pfam" id="PF00005">
    <property type="entry name" value="ABC_tran"/>
    <property type="match status" value="1"/>
</dbReference>
<reference evidence="10" key="1">
    <citation type="submission" date="2022-09" db="EMBL/GenBank/DDBJ databases">
        <title>Actin cytoskeleton and complex cell architecture in an #Asgard archaeon.</title>
        <authorList>
            <person name="Ponce Toledo R.I."/>
            <person name="Schleper C."/>
            <person name="Rodrigues Oliveira T."/>
            <person name="Wollweber F."/>
            <person name="Xu J."/>
            <person name="Rittmann S."/>
            <person name="Klingl A."/>
            <person name="Pilhofer M."/>
        </authorList>
    </citation>
    <scope>NUCLEOTIDE SEQUENCE</scope>
    <source>
        <strain evidence="10">B-35</strain>
    </source>
</reference>
<accession>A0ABY6HW00</accession>
<evidence type="ECO:0000259" key="9">
    <source>
        <dbReference type="PROSITE" id="PS50929"/>
    </source>
</evidence>
<dbReference type="InterPro" id="IPR003593">
    <property type="entry name" value="AAA+_ATPase"/>
</dbReference>
<dbReference type="InterPro" id="IPR017871">
    <property type="entry name" value="ABC_transporter-like_CS"/>
</dbReference>
<dbReference type="GO" id="GO:0005524">
    <property type="term" value="F:ATP binding"/>
    <property type="evidence" value="ECO:0007669"/>
    <property type="project" value="UniProtKB-KW"/>
</dbReference>
<feature type="transmembrane region" description="Helical" evidence="7">
    <location>
        <begin position="160"/>
        <end position="176"/>
    </location>
</feature>
<dbReference type="InterPro" id="IPR039421">
    <property type="entry name" value="Type_1_exporter"/>
</dbReference>
<evidence type="ECO:0000256" key="1">
    <source>
        <dbReference type="ARBA" id="ARBA00004141"/>
    </source>
</evidence>
<feature type="transmembrane region" description="Helical" evidence="7">
    <location>
        <begin position="18"/>
        <end position="38"/>
    </location>
</feature>
<feature type="transmembrane region" description="Helical" evidence="7">
    <location>
        <begin position="137"/>
        <end position="154"/>
    </location>
</feature>
<keyword evidence="11" id="KW-1185">Reference proteome</keyword>
<proteinExistence type="predicted"/>
<dbReference type="Gene3D" id="1.20.1560.10">
    <property type="entry name" value="ABC transporter type 1, transmembrane domain"/>
    <property type="match status" value="1"/>
</dbReference>
<keyword evidence="4 10" id="KW-0067">ATP-binding</keyword>
<comment type="subcellular location">
    <subcellularLocation>
        <location evidence="1">Membrane</location>
        <topology evidence="1">Multi-pass membrane protein</topology>
    </subcellularLocation>
</comment>
<feature type="transmembrane region" description="Helical" evidence="7">
    <location>
        <begin position="58"/>
        <end position="79"/>
    </location>
</feature>
<dbReference type="InterPro" id="IPR011527">
    <property type="entry name" value="ABC1_TM_dom"/>
</dbReference>
<evidence type="ECO:0000313" key="10">
    <source>
        <dbReference type="EMBL" id="UYP47685.1"/>
    </source>
</evidence>
<evidence type="ECO:0000259" key="8">
    <source>
        <dbReference type="PROSITE" id="PS50893"/>
    </source>
</evidence>
<dbReference type="PANTHER" id="PTHR43394">
    <property type="entry name" value="ATP-DEPENDENT PERMEASE MDL1, MITOCHONDRIAL"/>
    <property type="match status" value="1"/>
</dbReference>
<dbReference type="InterPro" id="IPR003439">
    <property type="entry name" value="ABC_transporter-like_ATP-bd"/>
</dbReference>
<protein>
    <submittedName>
        <fullName evidence="10">Vitamin B12 import ATP-binding protein BtuD</fullName>
    </submittedName>
</protein>
<evidence type="ECO:0000256" key="4">
    <source>
        <dbReference type="ARBA" id="ARBA00022840"/>
    </source>
</evidence>
<feature type="transmembrane region" description="Helical" evidence="7">
    <location>
        <begin position="248"/>
        <end position="269"/>
    </location>
</feature>
<dbReference type="SMART" id="SM00382">
    <property type="entry name" value="AAA"/>
    <property type="match status" value="1"/>
</dbReference>
<keyword evidence="3" id="KW-0547">Nucleotide-binding</keyword>
<dbReference type="Pfam" id="PF00664">
    <property type="entry name" value="ABC_membrane"/>
    <property type="match status" value="1"/>
</dbReference>
<gene>
    <name evidence="10" type="ORF">NEF87_003970</name>
</gene>
<dbReference type="Proteomes" id="UP001208689">
    <property type="component" value="Chromosome"/>
</dbReference>
<evidence type="ECO:0000256" key="2">
    <source>
        <dbReference type="ARBA" id="ARBA00022692"/>
    </source>
</evidence>
<dbReference type="InterPro" id="IPR027417">
    <property type="entry name" value="P-loop_NTPase"/>
</dbReference>
<organism evidence="10 11">
    <name type="scientific">Candidatus Lokiarchaeum ossiferum</name>
    <dbReference type="NCBI Taxonomy" id="2951803"/>
    <lineage>
        <taxon>Archaea</taxon>
        <taxon>Promethearchaeati</taxon>
        <taxon>Promethearchaeota</taxon>
        <taxon>Promethearchaeia</taxon>
        <taxon>Promethearchaeales</taxon>
        <taxon>Promethearchaeaceae</taxon>
        <taxon>Candidatus Lokiarchaeum</taxon>
    </lineage>
</organism>
<dbReference type="Gene3D" id="3.40.50.300">
    <property type="entry name" value="P-loop containing nucleotide triphosphate hydrolases"/>
    <property type="match status" value="1"/>
</dbReference>
<feature type="domain" description="ABC transmembrane type-1" evidence="9">
    <location>
        <begin position="19"/>
        <end position="301"/>
    </location>
</feature>
<evidence type="ECO:0000256" key="7">
    <source>
        <dbReference type="SAM" id="Phobius"/>
    </source>
</evidence>
<dbReference type="PROSITE" id="PS50893">
    <property type="entry name" value="ABC_TRANSPORTER_2"/>
    <property type="match status" value="1"/>
</dbReference>
<feature type="domain" description="ABC transporter" evidence="8">
    <location>
        <begin position="335"/>
        <end position="570"/>
    </location>
</feature>
<keyword evidence="6 7" id="KW-0472">Membrane</keyword>
<sequence>MSKLTRFIQYYKPQKKTFFLDMTCAFIIAALDLVFPVVTGTFLDDFIPNREIYLMIRYGIYLLILYGFRTICYYIMAYWGHIVGVSMEFDMRSDLFKHLHTLDFKYYDDNKTGQIMSRLTHDLREITELAHHGPEDLFISIIMLIGSFILMVRVNWQLTLIIFFFVIILIWFSLSYRKKMLDGFKATRRKHADINAHLESSISGIRLCKSFANEDFEIEKFEENNLTYFQSYDKAYRIMANYASGNNFLIDLLGVISIVGGGIFVYYNLITVPELVTFLLFTNAFVRPIRRLTQFMQQFQSGFAGFERFLEVMDIKGEIQSKPDAFAIREPKGEIKFVDVTFKYLENSKNILENFNLTIAPGKTVALVGPSGVGKTTVTHLIPRFYEVLKGQILVDGHNIKDLTIESLRSNIGFVQQDVIVFYGTIKENILYGKPNATEDEIVMAAKQANIHDFIISLPEQYETVVGERGVKLSGGQKQRLALSRVFIRNPPMLILDEATSSLDNATELAIQDSIEQVAKDRTTLIVAHRLSTIKNADEILVLTDEGIAERGTHDSLLAEKGIYSELYKAQFKGFIPDDINA</sequence>
<dbReference type="InterPro" id="IPR036640">
    <property type="entry name" value="ABC1_TM_sf"/>
</dbReference>
<dbReference type="PROSITE" id="PS50929">
    <property type="entry name" value="ABC_TM1F"/>
    <property type="match status" value="1"/>
</dbReference>
<evidence type="ECO:0000256" key="3">
    <source>
        <dbReference type="ARBA" id="ARBA00022741"/>
    </source>
</evidence>
<evidence type="ECO:0000256" key="5">
    <source>
        <dbReference type="ARBA" id="ARBA00022989"/>
    </source>
</evidence>
<dbReference type="CDD" id="cd18549">
    <property type="entry name" value="ABC_6TM_YwjA_like"/>
    <property type="match status" value="1"/>
</dbReference>
<keyword evidence="2 7" id="KW-0812">Transmembrane</keyword>
<evidence type="ECO:0000256" key="6">
    <source>
        <dbReference type="ARBA" id="ARBA00023136"/>
    </source>
</evidence>
<keyword evidence="5 7" id="KW-1133">Transmembrane helix</keyword>